<dbReference type="Proteomes" id="UP001207930">
    <property type="component" value="Unassembled WGS sequence"/>
</dbReference>
<evidence type="ECO:0000313" key="1">
    <source>
        <dbReference type="EMBL" id="MCW1884843.1"/>
    </source>
</evidence>
<organism evidence="1 2">
    <name type="scientific">Luteolibacter flavescens</name>
    <dbReference type="NCBI Taxonomy" id="1859460"/>
    <lineage>
        <taxon>Bacteria</taxon>
        <taxon>Pseudomonadati</taxon>
        <taxon>Verrucomicrobiota</taxon>
        <taxon>Verrucomicrobiia</taxon>
        <taxon>Verrucomicrobiales</taxon>
        <taxon>Verrucomicrobiaceae</taxon>
        <taxon>Luteolibacter</taxon>
    </lineage>
</organism>
<accession>A0ABT3FMP3</accession>
<gene>
    <name evidence="1" type="ORF">OKA04_08895</name>
</gene>
<dbReference type="RefSeq" id="WP_264500800.1">
    <property type="nucleotide sequence ID" value="NZ_JAPDDS010000004.1"/>
</dbReference>
<evidence type="ECO:0000313" key="2">
    <source>
        <dbReference type="Proteomes" id="UP001207930"/>
    </source>
</evidence>
<reference evidence="1 2" key="1">
    <citation type="submission" date="2022-10" db="EMBL/GenBank/DDBJ databases">
        <title>Luteolibacter flavescens strain MCCC 1K03193, whole genome shotgun sequencing project.</title>
        <authorList>
            <person name="Zhao G."/>
            <person name="Shen L."/>
        </authorList>
    </citation>
    <scope>NUCLEOTIDE SEQUENCE [LARGE SCALE GENOMIC DNA]</scope>
    <source>
        <strain evidence="1 2">MCCC 1K03193</strain>
    </source>
</reference>
<name>A0ABT3FMP3_9BACT</name>
<proteinExistence type="predicted"/>
<comment type="caution">
    <text evidence="1">The sequence shown here is derived from an EMBL/GenBank/DDBJ whole genome shotgun (WGS) entry which is preliminary data.</text>
</comment>
<dbReference type="EMBL" id="JAPDDS010000004">
    <property type="protein sequence ID" value="MCW1884843.1"/>
    <property type="molecule type" value="Genomic_DNA"/>
</dbReference>
<keyword evidence="2" id="KW-1185">Reference proteome</keyword>
<protein>
    <submittedName>
        <fullName evidence="1">Uncharacterized protein</fullName>
    </submittedName>
</protein>
<sequence>MDEIVKGLVSLRPAPAPTSTEVPGGWADGFTSSTGRYSTPEVETSIKKLKDLGPAAFPYLIKHLEDDRYSYSDQPFISNSDGPGWSNNSVGSAVYLVLTNGITFAGGYKIREGPDGKDLIPLTITDFIAVRGGMKAWVEAVKDRSRAAVFTEFIDWCIAEEKKRGFKDKEDEDRIVSVYLKKRAEIETPGKK</sequence>